<evidence type="ECO:0000313" key="3">
    <source>
        <dbReference type="Proteomes" id="UP001234787"/>
    </source>
</evidence>
<reference evidence="1" key="1">
    <citation type="submission" date="2022-12" db="EMBL/GenBank/DDBJ databases">
        <title>Chromosome-Level Genome Assembly of Japanese Cedar (Cryptomeriajaponica D. Don).</title>
        <authorList>
            <person name="Fujino T."/>
            <person name="Yamaguchi K."/>
            <person name="Yokoyama T."/>
            <person name="Hamanaka T."/>
            <person name="Harazono Y."/>
            <person name="Kamada H."/>
            <person name="Kobayashi W."/>
            <person name="Ujino-Ihara T."/>
            <person name="Uchiyama K."/>
            <person name="Matsumoto A."/>
            <person name="Izuno A."/>
            <person name="Tsumura Y."/>
            <person name="Toyoda A."/>
            <person name="Shigenobu S."/>
            <person name="Moriguchi Y."/>
            <person name="Ueno S."/>
            <person name="Kasahara M."/>
        </authorList>
    </citation>
    <scope>NUCLEOTIDE SEQUENCE</scope>
</reference>
<dbReference type="Proteomes" id="UP001234787">
    <property type="component" value="Unassembled WGS sequence"/>
</dbReference>
<accession>A0AAD3NPW6</accession>
<evidence type="ECO:0000313" key="1">
    <source>
        <dbReference type="EMBL" id="GLJ56552.1"/>
    </source>
</evidence>
<organism evidence="1 3">
    <name type="scientific">Cryptomeria japonica</name>
    <name type="common">Japanese cedar</name>
    <name type="synonym">Cupressus japonica</name>
    <dbReference type="NCBI Taxonomy" id="3369"/>
    <lineage>
        <taxon>Eukaryota</taxon>
        <taxon>Viridiplantae</taxon>
        <taxon>Streptophyta</taxon>
        <taxon>Embryophyta</taxon>
        <taxon>Tracheophyta</taxon>
        <taxon>Spermatophyta</taxon>
        <taxon>Pinopsida</taxon>
        <taxon>Pinidae</taxon>
        <taxon>Conifers II</taxon>
        <taxon>Cupressales</taxon>
        <taxon>Cupressaceae</taxon>
        <taxon>Cryptomeria</taxon>
    </lineage>
</organism>
<dbReference type="EMBL" id="BSEH01001429">
    <property type="protein sequence ID" value="GLJ59767.1"/>
    <property type="molecule type" value="Genomic_DNA"/>
</dbReference>
<name>A0AAD3NPW6_CRYJA</name>
<keyword evidence="3" id="KW-1185">Reference proteome</keyword>
<comment type="caution">
    <text evidence="1">The sequence shown here is derived from an EMBL/GenBank/DDBJ whole genome shotgun (WGS) entry which is preliminary data.</text>
</comment>
<protein>
    <submittedName>
        <fullName evidence="1">Uncharacterized protein</fullName>
    </submittedName>
</protein>
<evidence type="ECO:0000313" key="2">
    <source>
        <dbReference type="EMBL" id="GLJ59767.1"/>
    </source>
</evidence>
<dbReference type="AlphaFoldDB" id="A0AAD3NPW6"/>
<gene>
    <name evidence="1" type="ORF">SUGI_1227920</name>
    <name evidence="2" type="ORF">SUGI_1522390</name>
</gene>
<sequence length="133" mass="14689">MKRQVHSMPAVLPFSPSIRHPIEGLVFNPPGSLNRTPPSDVKRRMRAIDSLQSERNELRAASTTGRGRLAGWKAWGVRPIDAMLWGEGIEAVGCSGRNESFSIPSTFSWREIERLGVDPSEAATTNHRGGRAR</sequence>
<dbReference type="EMBL" id="BSEH01000022">
    <property type="protein sequence ID" value="GLJ56552.1"/>
    <property type="molecule type" value="Genomic_DNA"/>
</dbReference>
<proteinExistence type="predicted"/>